<feature type="transmembrane region" description="Helical" evidence="1">
    <location>
        <begin position="143"/>
        <end position="164"/>
    </location>
</feature>
<evidence type="ECO:0000313" key="2">
    <source>
        <dbReference type="EMBL" id="WPC76206.1"/>
    </source>
</evidence>
<dbReference type="RefSeq" id="WP_261896615.1">
    <property type="nucleotide sequence ID" value="NZ_AP024896.1"/>
</dbReference>
<feature type="transmembrane region" description="Helical" evidence="1">
    <location>
        <begin position="253"/>
        <end position="274"/>
    </location>
</feature>
<keyword evidence="2" id="KW-0560">Oxidoreductase</keyword>
<dbReference type="InterPro" id="IPR007059">
    <property type="entry name" value="DmsC"/>
</dbReference>
<feature type="transmembrane region" description="Helical" evidence="1">
    <location>
        <begin position="81"/>
        <end position="100"/>
    </location>
</feature>
<proteinExistence type="predicted"/>
<accession>A0ABZ0QJM4</accession>
<evidence type="ECO:0000313" key="3">
    <source>
        <dbReference type="Proteomes" id="UP001304071"/>
    </source>
</evidence>
<keyword evidence="1" id="KW-0812">Transmembrane</keyword>
<dbReference type="PANTHER" id="PTHR38095:SF1">
    <property type="entry name" value="ANAEROBIC DIMETHYL SULFOXIDE REDUCTASE CHAIN YNFH"/>
    <property type="match status" value="1"/>
</dbReference>
<keyword evidence="3" id="KW-1185">Reference proteome</keyword>
<feature type="transmembrane region" description="Helical" evidence="1">
    <location>
        <begin position="176"/>
        <end position="197"/>
    </location>
</feature>
<feature type="transmembrane region" description="Helical" evidence="1">
    <location>
        <begin position="224"/>
        <end position="241"/>
    </location>
</feature>
<keyword evidence="1" id="KW-1133">Transmembrane helix</keyword>
<dbReference type="Proteomes" id="UP001304071">
    <property type="component" value="Chromosome 2"/>
</dbReference>
<feature type="transmembrane region" description="Helical" evidence="1">
    <location>
        <begin position="6"/>
        <end position="29"/>
    </location>
</feature>
<feature type="transmembrane region" description="Helical" evidence="1">
    <location>
        <begin position="41"/>
        <end position="61"/>
    </location>
</feature>
<dbReference type="PANTHER" id="PTHR38095">
    <property type="entry name" value="ANAEROBIC DIMETHYL SULFOXIDE REDUCTASE CHAIN YNFH"/>
    <property type="match status" value="1"/>
</dbReference>
<evidence type="ECO:0000256" key="1">
    <source>
        <dbReference type="SAM" id="Phobius"/>
    </source>
</evidence>
<keyword evidence="1" id="KW-0472">Membrane</keyword>
<dbReference type="EMBL" id="CP138204">
    <property type="protein sequence ID" value="WPC76206.1"/>
    <property type="molecule type" value="Genomic_DNA"/>
</dbReference>
<feature type="transmembrane region" description="Helical" evidence="1">
    <location>
        <begin position="107"/>
        <end position="128"/>
    </location>
</feature>
<dbReference type="Pfam" id="PF04976">
    <property type="entry name" value="DmsC"/>
    <property type="match status" value="1"/>
</dbReference>
<name>A0ABZ0QJM4_9VIBR</name>
<sequence>MMHEWPLIIFTTLIQVSIGSYLLTMCYVFNSKEQSHSLIPTMASLALGGLGLLSSIFHLGNPWHMFNTMNNVFSSWMSREVLFVGAYVGLLSLNVFIYWLRKQFYPLLQALTAGIGILTVFVMSNIYVNSLFVLWATWNTYSAFWATALMTGSLMSLLAFSLTPHSPDKTEMMKKVTSLFITFAGIAFILTIFNFIYVERHLTENLTRAITARYADTDFVEKLLSFRIMLLVFVFGILHYVKKLEGKRTTLPLVIACLISIMAELIGRLGFFSLSI</sequence>
<dbReference type="EC" id="1.8.5.3" evidence="2"/>
<dbReference type="GO" id="GO:0016491">
    <property type="term" value="F:oxidoreductase activity"/>
    <property type="evidence" value="ECO:0007669"/>
    <property type="project" value="UniProtKB-KW"/>
</dbReference>
<reference evidence="2 3" key="1">
    <citation type="submission" date="2023-11" db="EMBL/GenBank/DDBJ databases">
        <title>Plant-associative lifestyle of Vibrio porteresiae and its evolutionary dynamics.</title>
        <authorList>
            <person name="Rameshkumar N."/>
            <person name="Kirti K."/>
        </authorList>
    </citation>
    <scope>NUCLEOTIDE SEQUENCE [LARGE SCALE GENOMIC DNA]</scope>
    <source>
        <strain evidence="2 3">MSSRF30</strain>
    </source>
</reference>
<gene>
    <name evidence="2" type="ORF">R8Z52_16895</name>
</gene>
<protein>
    <submittedName>
        <fullName evidence="2">DmsC/YnfH family molybdoenzyme membrane anchor subunit</fullName>
        <ecNumber evidence="2">1.8.5.3</ecNumber>
    </submittedName>
</protein>
<organism evidence="2 3">
    <name type="scientific">Vibrio porteresiae DSM 19223</name>
    <dbReference type="NCBI Taxonomy" id="1123496"/>
    <lineage>
        <taxon>Bacteria</taxon>
        <taxon>Pseudomonadati</taxon>
        <taxon>Pseudomonadota</taxon>
        <taxon>Gammaproteobacteria</taxon>
        <taxon>Vibrionales</taxon>
        <taxon>Vibrionaceae</taxon>
        <taxon>Vibrio</taxon>
    </lineage>
</organism>